<reference evidence="1" key="1">
    <citation type="journal article" date="2021" name="Microb. Physiol.">
        <title>Proteogenomic Insights into the Physiology of Marine, Sulfate-Reducing, Filamentous Desulfonema limicola and Desulfonema magnum.</title>
        <authorList>
            <person name="Schnaars V."/>
            <person name="Wohlbrand L."/>
            <person name="Scheve S."/>
            <person name="Hinrichs C."/>
            <person name="Reinhardt R."/>
            <person name="Rabus R."/>
        </authorList>
    </citation>
    <scope>NUCLEOTIDE SEQUENCE</scope>
    <source>
        <strain evidence="1">4be13</strain>
    </source>
</reference>
<dbReference type="AlphaFoldDB" id="A0A975GRL6"/>
<gene>
    <name evidence="1" type="ORF">dnm_072040</name>
</gene>
<protein>
    <submittedName>
        <fullName evidence="1">Uncharacterized protein</fullName>
    </submittedName>
</protein>
<accession>A0A975GRL6</accession>
<evidence type="ECO:0000313" key="2">
    <source>
        <dbReference type="Proteomes" id="UP000663722"/>
    </source>
</evidence>
<dbReference type="Proteomes" id="UP000663722">
    <property type="component" value="Chromosome"/>
</dbReference>
<keyword evidence="2" id="KW-1185">Reference proteome</keyword>
<proteinExistence type="predicted"/>
<dbReference type="EMBL" id="CP061800">
    <property type="protein sequence ID" value="QTA91139.1"/>
    <property type="molecule type" value="Genomic_DNA"/>
</dbReference>
<organism evidence="1 2">
    <name type="scientific">Desulfonema magnum</name>
    <dbReference type="NCBI Taxonomy" id="45655"/>
    <lineage>
        <taxon>Bacteria</taxon>
        <taxon>Pseudomonadati</taxon>
        <taxon>Thermodesulfobacteriota</taxon>
        <taxon>Desulfobacteria</taxon>
        <taxon>Desulfobacterales</taxon>
        <taxon>Desulfococcaceae</taxon>
        <taxon>Desulfonema</taxon>
    </lineage>
</organism>
<evidence type="ECO:0000313" key="1">
    <source>
        <dbReference type="EMBL" id="QTA91139.1"/>
    </source>
</evidence>
<dbReference type="KEGG" id="dmm:dnm_072040"/>
<sequence length="79" mass="8579">MQKRCFASCDLSGACVLYGQQIEKFSGCHRADATDMGETRGFPAGALSGKKAEFLCSPAHHPKIFQSADVVSAEFFFNK</sequence>
<name>A0A975GRL6_9BACT</name>